<proteinExistence type="predicted"/>
<dbReference type="AlphaFoldDB" id="A0A0E9VRV6"/>
<accession>A0A0E9VRV6</accession>
<evidence type="ECO:0000313" key="1">
    <source>
        <dbReference type="EMBL" id="JAH80786.1"/>
    </source>
</evidence>
<protein>
    <submittedName>
        <fullName evidence="1">Uncharacterized protein</fullName>
    </submittedName>
</protein>
<name>A0A0E9VRV6_ANGAN</name>
<sequence>MATDKMTPFQSLDIFAPGKMWRETFCGIYYGCTLQKMTDAHDPSYLRYSTLTQDINAPYIFSMSM</sequence>
<organism evidence="1">
    <name type="scientific">Anguilla anguilla</name>
    <name type="common">European freshwater eel</name>
    <name type="synonym">Muraena anguilla</name>
    <dbReference type="NCBI Taxonomy" id="7936"/>
    <lineage>
        <taxon>Eukaryota</taxon>
        <taxon>Metazoa</taxon>
        <taxon>Chordata</taxon>
        <taxon>Craniata</taxon>
        <taxon>Vertebrata</taxon>
        <taxon>Euteleostomi</taxon>
        <taxon>Actinopterygii</taxon>
        <taxon>Neopterygii</taxon>
        <taxon>Teleostei</taxon>
        <taxon>Anguilliformes</taxon>
        <taxon>Anguillidae</taxon>
        <taxon>Anguilla</taxon>
    </lineage>
</organism>
<reference evidence="1" key="2">
    <citation type="journal article" date="2015" name="Fish Shellfish Immunol.">
        <title>Early steps in the European eel (Anguilla anguilla)-Vibrio vulnificus interaction in the gills: Role of the RtxA13 toxin.</title>
        <authorList>
            <person name="Callol A."/>
            <person name="Pajuelo D."/>
            <person name="Ebbesson L."/>
            <person name="Teles M."/>
            <person name="MacKenzie S."/>
            <person name="Amaro C."/>
        </authorList>
    </citation>
    <scope>NUCLEOTIDE SEQUENCE</scope>
</reference>
<reference evidence="1" key="1">
    <citation type="submission" date="2014-11" db="EMBL/GenBank/DDBJ databases">
        <authorList>
            <person name="Amaro Gonzalez C."/>
        </authorList>
    </citation>
    <scope>NUCLEOTIDE SEQUENCE</scope>
</reference>
<dbReference type="EMBL" id="GBXM01027791">
    <property type="protein sequence ID" value="JAH80786.1"/>
    <property type="molecule type" value="Transcribed_RNA"/>
</dbReference>